<feature type="domain" description="Serine aminopeptidase S33" evidence="1">
    <location>
        <begin position="9"/>
        <end position="85"/>
    </location>
</feature>
<comment type="caution">
    <text evidence="2">The sequence shown here is derived from an EMBL/GenBank/DDBJ whole genome shotgun (WGS) entry which is preliminary data.</text>
</comment>
<evidence type="ECO:0000259" key="1">
    <source>
        <dbReference type="Pfam" id="PF12146"/>
    </source>
</evidence>
<proteinExistence type="predicted"/>
<accession>A0ABS9PYC6</accession>
<reference evidence="2 3" key="1">
    <citation type="submission" date="2022-02" db="EMBL/GenBank/DDBJ databases">
        <title>Uncovering new skin microbiome diversity through culturing and metagenomics.</title>
        <authorList>
            <person name="Conlan S."/>
            <person name="Deming C."/>
            <person name="Nisc Comparative Sequencing Program N."/>
            <person name="Segre J.A."/>
        </authorList>
    </citation>
    <scope>NUCLEOTIDE SEQUENCE [LARGE SCALE GENOMIC DNA]</scope>
    <source>
        <strain evidence="2 3">ACRQZ</strain>
    </source>
</reference>
<keyword evidence="3" id="KW-1185">Reference proteome</keyword>
<gene>
    <name evidence="2" type="ORF">MHL29_01200</name>
</gene>
<sequence length="507" mass="55390">MGREGVSSYRSMRALALRLAERGFASVRFDWRGDGNSAPVEGSDLVAAWVQDLASVHEEAERIAGALPVHLVALRLGASVAHRWGCPLSGRTILWEPISGRAYLRLHQKLRVLGTEIPVMPRESGAELSGSFFTPAQVRDLNGLAAPKSTTPLPDRVGCRVEEDRGAAEHLYFAAPRYARIPYASIDAIINDLEDASAAAAPLPTWQQTPTTTLTVNEVSITESFVRVGPHALHAIETRPMGETVRGCAFTSAGGEPLDGPTGLWAEAARAAAARGALCLRSERRGLGVHLDPAEPVEPNPYTLEGVEDVAAVIQDLRARTDRPVVAVGLCVGAWLFMRACATAAPDRILALDNIVWQPDPRFVARFFKEPLLRRFLTESPGSVDDSDEEFRAPGARTRVKEVLKRVREISRRRPLPLRRVMARRGLAEYPYELLSVAPSTTRIDLQFGAAAARHFVDVHGPESLARLRAQGRRIDVAQWDDLDHALLAETARRRSLESVVRAVAGP</sequence>
<evidence type="ECO:0000313" key="2">
    <source>
        <dbReference type="EMBL" id="MCG7320514.1"/>
    </source>
</evidence>
<dbReference type="InterPro" id="IPR029058">
    <property type="entry name" value="AB_hydrolase_fold"/>
</dbReference>
<dbReference type="SUPFAM" id="SSF53474">
    <property type="entry name" value="alpha/beta-Hydrolases"/>
    <property type="match status" value="2"/>
</dbReference>
<dbReference type="InterPro" id="IPR022742">
    <property type="entry name" value="Hydrolase_4"/>
</dbReference>
<dbReference type="Proteomes" id="UP001521931">
    <property type="component" value="Unassembled WGS sequence"/>
</dbReference>
<dbReference type="Gene3D" id="3.40.50.1820">
    <property type="entry name" value="alpha/beta hydrolase"/>
    <property type="match status" value="2"/>
</dbReference>
<keyword evidence="2" id="KW-0378">Hydrolase</keyword>
<dbReference type="GO" id="GO:0016787">
    <property type="term" value="F:hydrolase activity"/>
    <property type="evidence" value="ECO:0007669"/>
    <property type="project" value="UniProtKB-KW"/>
</dbReference>
<name>A0ABS9PYC6_9MICO</name>
<protein>
    <submittedName>
        <fullName evidence="2">Alpha/beta hydrolase</fullName>
    </submittedName>
</protein>
<evidence type="ECO:0000313" key="3">
    <source>
        <dbReference type="Proteomes" id="UP001521931"/>
    </source>
</evidence>
<organism evidence="2 3">
    <name type="scientific">Arsenicicoccus bolidensis</name>
    <dbReference type="NCBI Taxonomy" id="229480"/>
    <lineage>
        <taxon>Bacteria</taxon>
        <taxon>Bacillati</taxon>
        <taxon>Actinomycetota</taxon>
        <taxon>Actinomycetes</taxon>
        <taxon>Micrococcales</taxon>
        <taxon>Intrasporangiaceae</taxon>
        <taxon>Arsenicicoccus</taxon>
    </lineage>
</organism>
<dbReference type="Pfam" id="PF12146">
    <property type="entry name" value="Hydrolase_4"/>
    <property type="match status" value="1"/>
</dbReference>
<dbReference type="EMBL" id="JAKRCV010000002">
    <property type="protein sequence ID" value="MCG7320514.1"/>
    <property type="molecule type" value="Genomic_DNA"/>
</dbReference>